<dbReference type="STRING" id="3218.A0A2K1L153"/>
<dbReference type="Gene3D" id="2.60.120.590">
    <property type="entry name" value="Alpha-ketoglutarate-dependent dioxygenase AlkB-like"/>
    <property type="match status" value="1"/>
</dbReference>
<dbReference type="GO" id="GO:0006307">
    <property type="term" value="P:DNA alkylation repair"/>
    <property type="evidence" value="ECO:0000318"/>
    <property type="project" value="GO_Central"/>
</dbReference>
<name>A0A2K1L153_PHYPA</name>
<reference evidence="5" key="3">
    <citation type="submission" date="2020-12" db="UniProtKB">
        <authorList>
            <consortium name="EnsemblPlants"/>
        </authorList>
    </citation>
    <scope>IDENTIFICATION</scope>
</reference>
<dbReference type="OrthoDB" id="545910at2759"/>
<dbReference type="SMR" id="A0A2K1L153"/>
<dbReference type="EMBL" id="ABEU02000002">
    <property type="protein sequence ID" value="PNR59754.1"/>
    <property type="molecule type" value="Genomic_DNA"/>
</dbReference>
<evidence type="ECO:0000313" key="5">
    <source>
        <dbReference type="EnsemblPlants" id="PAC:32934503.CDS.1"/>
    </source>
</evidence>
<feature type="binding site" evidence="2">
    <location>
        <position position="255"/>
    </location>
    <ligand>
        <name>2-oxoglutarate</name>
        <dbReference type="ChEBI" id="CHEBI:16810"/>
    </ligand>
</feature>
<dbReference type="PROSITE" id="PS51471">
    <property type="entry name" value="FE2OG_OXY"/>
    <property type="match status" value="1"/>
</dbReference>
<organism evidence="4">
    <name type="scientific">Physcomitrium patens</name>
    <name type="common">Spreading-leaved earth moss</name>
    <name type="synonym">Physcomitrella patens</name>
    <dbReference type="NCBI Taxonomy" id="3218"/>
    <lineage>
        <taxon>Eukaryota</taxon>
        <taxon>Viridiplantae</taxon>
        <taxon>Streptophyta</taxon>
        <taxon>Embryophyta</taxon>
        <taxon>Bryophyta</taxon>
        <taxon>Bryophytina</taxon>
        <taxon>Bryopsida</taxon>
        <taxon>Funariidae</taxon>
        <taxon>Funariales</taxon>
        <taxon>Funariaceae</taxon>
        <taxon>Physcomitrium</taxon>
    </lineage>
</organism>
<dbReference type="Gramene" id="Pp3c2_11520V3.2">
    <property type="protein sequence ID" value="PAC:32934504.CDS.1"/>
    <property type="gene ID" value="Pp3c2_11520"/>
</dbReference>
<sequence>MPVHSCRGLLACGRAKVFGFSNKHVFMMASAWGTNQIMALYSRKKQKMSSPERTVQVSVSQPLSAVGKQNLGHTLAETPVRTYSTHPTYPFPIADLHPSGGLLHSESILTSAGKVIKKGDLDLLYFQAFIKAPMANMLYKHLLHELPWYKVMYIARGMTINTPRYTTVFGIDETAVFEAPSDEEGGESVGDDEEKKHIRTHIPVAGPRVLSAISKQPVPENVYHKPPRPIPRCLQELKRCVEQATDEYYNFVLVNFYADGTHSISPHSDDESFLGTNPCIASLSLGGTRDFVMKHKTRKDVNSEKFALRSGDMVVMRGTTQANWFHSIPKRTGKTQATAPRINVTFRKCINAKGSNNYSHYNVGSGPIHRFVNGAMMEQTITE</sequence>
<feature type="domain" description="Fe2OG dioxygenase" evidence="3">
    <location>
        <begin position="248"/>
        <end position="350"/>
    </location>
</feature>
<dbReference type="AlphaFoldDB" id="A0A2K1L153"/>
<feature type="binding site" evidence="2">
    <location>
        <position position="326"/>
    </location>
    <ligand>
        <name>2-oxoglutarate</name>
        <dbReference type="ChEBI" id="CHEBI:16810"/>
    </ligand>
</feature>
<feature type="binding site" evidence="2">
    <location>
        <position position="345"/>
    </location>
    <ligand>
        <name>2-oxoglutarate</name>
        <dbReference type="ChEBI" id="CHEBI:16810"/>
    </ligand>
</feature>
<comment type="similarity">
    <text evidence="1">Belongs to the alkB family.</text>
</comment>
<dbReference type="InterPro" id="IPR027450">
    <property type="entry name" value="AlkB-like"/>
</dbReference>
<gene>
    <name evidence="5" type="primary">LOC112273077</name>
    <name evidence="4" type="ORF">PHYPA_002546</name>
</gene>
<feature type="binding site" evidence="2">
    <location>
        <position position="341"/>
    </location>
    <ligand>
        <name>2-oxoglutarate</name>
        <dbReference type="ChEBI" id="CHEBI:16810"/>
    </ligand>
</feature>
<dbReference type="EnsemblPlants" id="Pp3c2_11520V3.1">
    <property type="protein sequence ID" value="PAC:32934503.CDS.1"/>
    <property type="gene ID" value="Pp3c2_11520"/>
</dbReference>
<evidence type="ECO:0000259" key="3">
    <source>
        <dbReference type="PROSITE" id="PS51471"/>
    </source>
</evidence>
<evidence type="ECO:0000256" key="1">
    <source>
        <dbReference type="ARBA" id="ARBA00007879"/>
    </source>
</evidence>
<evidence type="ECO:0000256" key="2">
    <source>
        <dbReference type="PIRSR" id="PIRSR632852-1"/>
    </source>
</evidence>
<dbReference type="RefSeq" id="XP_024357207.1">
    <property type="nucleotide sequence ID" value="XM_024501439.2"/>
</dbReference>
<dbReference type="GO" id="GO:0051747">
    <property type="term" value="F:cytosine C-5 DNA demethylase activity"/>
    <property type="evidence" value="ECO:0000318"/>
    <property type="project" value="GO_Central"/>
</dbReference>
<feature type="binding site" evidence="2">
    <location>
        <position position="347"/>
    </location>
    <ligand>
        <name>2-oxoglutarate</name>
        <dbReference type="ChEBI" id="CHEBI:16810"/>
    </ligand>
</feature>
<feature type="binding site" evidence="2">
    <location>
        <position position="257"/>
    </location>
    <ligand>
        <name>2-oxoglutarate</name>
        <dbReference type="ChEBI" id="CHEBI:16810"/>
    </ligand>
</feature>
<dbReference type="GO" id="GO:0035516">
    <property type="term" value="F:broad specificity oxidative DNA demethylase activity"/>
    <property type="evidence" value="ECO:0000318"/>
    <property type="project" value="GO_Central"/>
</dbReference>
<protein>
    <recommendedName>
        <fullName evidence="3">Fe2OG dioxygenase domain-containing protein</fullName>
    </recommendedName>
</protein>
<evidence type="ECO:0000313" key="6">
    <source>
        <dbReference type="Proteomes" id="UP000006727"/>
    </source>
</evidence>
<dbReference type="PANTHER" id="PTHR31573:SF1">
    <property type="entry name" value="DNA OXIDATIVE DEMETHYLASE ALKBH2"/>
    <property type="match status" value="1"/>
</dbReference>
<evidence type="ECO:0000313" key="4">
    <source>
        <dbReference type="EMBL" id="PNR59754.1"/>
    </source>
</evidence>
<feature type="binding site" evidence="2">
    <location>
        <position position="270"/>
    </location>
    <ligand>
        <name>substrate</name>
    </ligand>
</feature>
<dbReference type="InterPro" id="IPR037151">
    <property type="entry name" value="AlkB-like_sf"/>
</dbReference>
<dbReference type="EnsemblPlants" id="Pp3c2_11520V3.2">
    <property type="protein sequence ID" value="PAC:32934504.CDS.1"/>
    <property type="gene ID" value="Pp3c2_11520"/>
</dbReference>
<dbReference type="Pfam" id="PF13532">
    <property type="entry name" value="2OG-FeII_Oxy_2"/>
    <property type="match status" value="1"/>
</dbReference>
<dbReference type="GeneID" id="112273077"/>
<dbReference type="PaxDb" id="3218-PP1S183_117V6.1"/>
<keyword evidence="6" id="KW-1185">Reference proteome</keyword>
<dbReference type="SUPFAM" id="SSF51197">
    <property type="entry name" value="Clavaminate synthase-like"/>
    <property type="match status" value="1"/>
</dbReference>
<dbReference type="Gramene" id="Pp3c2_11520V3.1">
    <property type="protein sequence ID" value="PAC:32934503.CDS.1"/>
    <property type="gene ID" value="Pp3c2_11520"/>
</dbReference>
<dbReference type="GO" id="GO:0008198">
    <property type="term" value="F:ferrous iron binding"/>
    <property type="evidence" value="ECO:0000318"/>
    <property type="project" value="GO_Central"/>
</dbReference>
<proteinExistence type="inferred from homology"/>
<dbReference type="InterPro" id="IPR032852">
    <property type="entry name" value="ALKBH2"/>
</dbReference>
<dbReference type="PANTHER" id="PTHR31573">
    <property type="entry name" value="ALPHA-KETOGLUTARATE-DEPENDENT DIOXYGENASE ALKB HOMOLOG 2"/>
    <property type="match status" value="1"/>
</dbReference>
<reference evidence="4 6" key="1">
    <citation type="journal article" date="2008" name="Science">
        <title>The Physcomitrella genome reveals evolutionary insights into the conquest of land by plants.</title>
        <authorList>
            <person name="Rensing S."/>
            <person name="Lang D."/>
            <person name="Zimmer A."/>
            <person name="Terry A."/>
            <person name="Salamov A."/>
            <person name="Shapiro H."/>
            <person name="Nishiyama T."/>
            <person name="Perroud P.-F."/>
            <person name="Lindquist E."/>
            <person name="Kamisugi Y."/>
            <person name="Tanahashi T."/>
            <person name="Sakakibara K."/>
            <person name="Fujita T."/>
            <person name="Oishi K."/>
            <person name="Shin-I T."/>
            <person name="Kuroki Y."/>
            <person name="Toyoda A."/>
            <person name="Suzuki Y."/>
            <person name="Hashimoto A."/>
            <person name="Yamaguchi K."/>
            <person name="Sugano A."/>
            <person name="Kohara Y."/>
            <person name="Fujiyama A."/>
            <person name="Anterola A."/>
            <person name="Aoki S."/>
            <person name="Ashton N."/>
            <person name="Barbazuk W.B."/>
            <person name="Barker E."/>
            <person name="Bennetzen J."/>
            <person name="Bezanilla M."/>
            <person name="Blankenship R."/>
            <person name="Cho S.H."/>
            <person name="Dutcher S."/>
            <person name="Estelle M."/>
            <person name="Fawcett J.A."/>
            <person name="Gundlach H."/>
            <person name="Hanada K."/>
            <person name="Heyl A."/>
            <person name="Hicks K.A."/>
            <person name="Hugh J."/>
            <person name="Lohr M."/>
            <person name="Mayer K."/>
            <person name="Melkozernov A."/>
            <person name="Murata T."/>
            <person name="Nelson D."/>
            <person name="Pils B."/>
            <person name="Prigge M."/>
            <person name="Reiss B."/>
            <person name="Renner T."/>
            <person name="Rombauts S."/>
            <person name="Rushton P."/>
            <person name="Sanderfoot A."/>
            <person name="Schween G."/>
            <person name="Shiu S.-H."/>
            <person name="Stueber K."/>
            <person name="Theodoulou F.L."/>
            <person name="Tu H."/>
            <person name="Van de Peer Y."/>
            <person name="Verrier P.J."/>
            <person name="Waters E."/>
            <person name="Wood A."/>
            <person name="Yang L."/>
            <person name="Cove D."/>
            <person name="Cuming A."/>
            <person name="Hasebe M."/>
            <person name="Lucas S."/>
            <person name="Mishler D.B."/>
            <person name="Reski R."/>
            <person name="Grigoriev I."/>
            <person name="Quatrano R.S."/>
            <person name="Boore J.L."/>
        </authorList>
    </citation>
    <scope>NUCLEOTIDE SEQUENCE [LARGE SCALE GENOMIC DNA]</scope>
    <source>
        <strain evidence="5 6">cv. Gransden 2004</strain>
    </source>
</reference>
<dbReference type="Proteomes" id="UP000006727">
    <property type="component" value="Chromosome 2"/>
</dbReference>
<dbReference type="InterPro" id="IPR005123">
    <property type="entry name" value="Oxoglu/Fe-dep_dioxygenase_dom"/>
</dbReference>
<reference evidence="4 6" key="2">
    <citation type="journal article" date="2018" name="Plant J.">
        <title>The Physcomitrella patens chromosome-scale assembly reveals moss genome structure and evolution.</title>
        <authorList>
            <person name="Lang D."/>
            <person name="Ullrich K.K."/>
            <person name="Murat F."/>
            <person name="Fuchs J."/>
            <person name="Jenkins J."/>
            <person name="Haas F.B."/>
            <person name="Piednoel M."/>
            <person name="Gundlach H."/>
            <person name="Van Bel M."/>
            <person name="Meyberg R."/>
            <person name="Vives C."/>
            <person name="Morata J."/>
            <person name="Symeonidi A."/>
            <person name="Hiss M."/>
            <person name="Muchero W."/>
            <person name="Kamisugi Y."/>
            <person name="Saleh O."/>
            <person name="Blanc G."/>
            <person name="Decker E.L."/>
            <person name="van Gessel N."/>
            <person name="Grimwood J."/>
            <person name="Hayes R.D."/>
            <person name="Graham S.W."/>
            <person name="Gunter L.E."/>
            <person name="McDaniel S.F."/>
            <person name="Hoernstein S.N.W."/>
            <person name="Larsson A."/>
            <person name="Li F.W."/>
            <person name="Perroud P.F."/>
            <person name="Phillips J."/>
            <person name="Ranjan P."/>
            <person name="Rokshar D.S."/>
            <person name="Rothfels C.J."/>
            <person name="Schneider L."/>
            <person name="Shu S."/>
            <person name="Stevenson D.W."/>
            <person name="Thummler F."/>
            <person name="Tillich M."/>
            <person name="Villarreal Aguilar J.C."/>
            <person name="Widiez T."/>
            <person name="Wong G.K."/>
            <person name="Wymore A."/>
            <person name="Zhang Y."/>
            <person name="Zimmer A.D."/>
            <person name="Quatrano R.S."/>
            <person name="Mayer K.F.X."/>
            <person name="Goodstein D."/>
            <person name="Casacuberta J.M."/>
            <person name="Vandepoele K."/>
            <person name="Reski R."/>
            <person name="Cuming A.C."/>
            <person name="Tuskan G.A."/>
            <person name="Maumus F."/>
            <person name="Salse J."/>
            <person name="Schmutz J."/>
            <person name="Rensing S.A."/>
        </authorList>
    </citation>
    <scope>NUCLEOTIDE SEQUENCE [LARGE SCALE GENOMIC DNA]</scope>
    <source>
        <strain evidence="5 6">cv. Gransden 2004</strain>
    </source>
</reference>
<accession>A0A2K1L153</accession>
<feature type="binding site" evidence="2">
    <location>
        <position position="267"/>
    </location>
    <ligand>
        <name>2-oxoglutarate</name>
        <dbReference type="ChEBI" id="CHEBI:16810"/>
    </ligand>
</feature>